<accession>A0A9N8WG19</accession>
<dbReference type="EMBL" id="CAJVQA010000623">
    <property type="protein sequence ID" value="CAG8483194.1"/>
    <property type="molecule type" value="Genomic_DNA"/>
</dbReference>
<comment type="caution">
    <text evidence="1">The sequence shown here is derived from an EMBL/GenBank/DDBJ whole genome shotgun (WGS) entry which is preliminary data.</text>
</comment>
<gene>
    <name evidence="1" type="ORF">CPELLU_LOCUS1620</name>
</gene>
<dbReference type="AlphaFoldDB" id="A0A9N8WG19"/>
<name>A0A9N8WG19_9GLOM</name>
<protein>
    <submittedName>
        <fullName evidence="1">8900_t:CDS:1</fullName>
    </submittedName>
</protein>
<sequence>MSFKAYRLKRKLYLREEPKILGFYVRTSLKFTSLNLVKARTKFKIFEVDAAVSEQMRSDELEKNMNC</sequence>
<organism evidence="1 2">
    <name type="scientific">Cetraspora pellucida</name>
    <dbReference type="NCBI Taxonomy" id="1433469"/>
    <lineage>
        <taxon>Eukaryota</taxon>
        <taxon>Fungi</taxon>
        <taxon>Fungi incertae sedis</taxon>
        <taxon>Mucoromycota</taxon>
        <taxon>Glomeromycotina</taxon>
        <taxon>Glomeromycetes</taxon>
        <taxon>Diversisporales</taxon>
        <taxon>Gigasporaceae</taxon>
        <taxon>Cetraspora</taxon>
    </lineage>
</organism>
<proteinExistence type="predicted"/>
<evidence type="ECO:0000313" key="1">
    <source>
        <dbReference type="EMBL" id="CAG8483194.1"/>
    </source>
</evidence>
<keyword evidence="2" id="KW-1185">Reference proteome</keyword>
<dbReference type="Proteomes" id="UP000789759">
    <property type="component" value="Unassembled WGS sequence"/>
</dbReference>
<evidence type="ECO:0000313" key="2">
    <source>
        <dbReference type="Proteomes" id="UP000789759"/>
    </source>
</evidence>
<reference evidence="1" key="1">
    <citation type="submission" date="2021-06" db="EMBL/GenBank/DDBJ databases">
        <authorList>
            <person name="Kallberg Y."/>
            <person name="Tangrot J."/>
            <person name="Rosling A."/>
        </authorList>
    </citation>
    <scope>NUCLEOTIDE SEQUENCE</scope>
    <source>
        <strain evidence="1">FL966</strain>
    </source>
</reference>